<gene>
    <name evidence="3" type="ORF">CSSPTR1EN2_LOCUS15444</name>
</gene>
<keyword evidence="2" id="KW-0472">Membrane</keyword>
<feature type="transmembrane region" description="Helical" evidence="2">
    <location>
        <begin position="21"/>
        <end position="49"/>
    </location>
</feature>
<proteinExistence type="predicted"/>
<keyword evidence="2" id="KW-1133">Transmembrane helix</keyword>
<protein>
    <submittedName>
        <fullName evidence="3">Uncharacterized protein</fullName>
    </submittedName>
</protein>
<evidence type="ECO:0000256" key="1">
    <source>
        <dbReference type="SAM" id="MobiDB-lite"/>
    </source>
</evidence>
<dbReference type="Proteomes" id="UP001497512">
    <property type="component" value="Chromosome 3"/>
</dbReference>
<evidence type="ECO:0000256" key="2">
    <source>
        <dbReference type="SAM" id="Phobius"/>
    </source>
</evidence>
<keyword evidence="2" id="KW-0812">Transmembrane</keyword>
<reference evidence="3" key="1">
    <citation type="submission" date="2024-02" db="EMBL/GenBank/DDBJ databases">
        <authorList>
            <consortium name="ELIXIR-Norway"/>
            <consortium name="Elixir Norway"/>
        </authorList>
    </citation>
    <scope>NUCLEOTIDE SEQUENCE</scope>
</reference>
<dbReference type="EMBL" id="OZ019895">
    <property type="protein sequence ID" value="CAK9220413.1"/>
    <property type="molecule type" value="Genomic_DNA"/>
</dbReference>
<evidence type="ECO:0000313" key="3">
    <source>
        <dbReference type="EMBL" id="CAK9220413.1"/>
    </source>
</evidence>
<organism evidence="3 4">
    <name type="scientific">Sphagnum troendelagicum</name>
    <dbReference type="NCBI Taxonomy" id="128251"/>
    <lineage>
        <taxon>Eukaryota</taxon>
        <taxon>Viridiplantae</taxon>
        <taxon>Streptophyta</taxon>
        <taxon>Embryophyta</taxon>
        <taxon>Bryophyta</taxon>
        <taxon>Sphagnophytina</taxon>
        <taxon>Sphagnopsida</taxon>
        <taxon>Sphagnales</taxon>
        <taxon>Sphagnaceae</taxon>
        <taxon>Sphagnum</taxon>
    </lineage>
</organism>
<name>A0ABP0UG22_9BRYO</name>
<sequence length="194" mass="21154">MPGLEIDQRRAPRRGGKMGCYYITAGSWLQLLLMCCCTFIALFPVFIVARFIPAAQETQHMLNLESSQQLAAMNNMEHHVKSNMIISAGAASKDNDQDEAVQKRVYPQHRQAAAAAAAAVAGLPHDVNLHHMRRLSTLKAHAPASSSGDEEEEILMERILFNFDHSDYVDPGANTDPGVPSLPSGSSPGPPHKQ</sequence>
<feature type="region of interest" description="Disordered" evidence="1">
    <location>
        <begin position="166"/>
        <end position="194"/>
    </location>
</feature>
<accession>A0ABP0UG22</accession>
<evidence type="ECO:0000313" key="4">
    <source>
        <dbReference type="Proteomes" id="UP001497512"/>
    </source>
</evidence>
<keyword evidence="4" id="KW-1185">Reference proteome</keyword>
<feature type="compositionally biased region" description="Low complexity" evidence="1">
    <location>
        <begin position="177"/>
        <end position="187"/>
    </location>
</feature>